<evidence type="ECO:0000313" key="3">
    <source>
        <dbReference type="Proteomes" id="UP000533476"/>
    </source>
</evidence>
<reference evidence="2 3" key="1">
    <citation type="submission" date="2020-04" db="EMBL/GenBank/DDBJ databases">
        <authorList>
            <person name="Zhang R."/>
            <person name="Schippers A."/>
        </authorList>
    </citation>
    <scope>NUCLEOTIDE SEQUENCE [LARGE SCALE GENOMIC DNA]</scope>
    <source>
        <strain evidence="2 3">DSM 109850</strain>
    </source>
</reference>
<evidence type="ECO:0000313" key="2">
    <source>
        <dbReference type="EMBL" id="NMP20754.1"/>
    </source>
</evidence>
<dbReference type="Proteomes" id="UP000533476">
    <property type="component" value="Unassembled WGS sequence"/>
</dbReference>
<dbReference type="EMBL" id="JABBVZ010000001">
    <property type="protein sequence ID" value="NMP20754.1"/>
    <property type="molecule type" value="Genomic_DNA"/>
</dbReference>
<gene>
    <name evidence="2" type="ORF">HIJ39_00055</name>
</gene>
<comment type="caution">
    <text evidence="2">The sequence shown here is derived from an EMBL/GenBank/DDBJ whole genome shotgun (WGS) entry which is preliminary data.</text>
</comment>
<proteinExistence type="predicted"/>
<name>A0A7Y0L2N3_9FIRM</name>
<accession>A0A7Y0L2N3</accession>
<keyword evidence="3" id="KW-1185">Reference proteome</keyword>
<organism evidence="2 3">
    <name type="scientific">Sulfobacillus harzensis</name>
    <dbReference type="NCBI Taxonomy" id="2729629"/>
    <lineage>
        <taxon>Bacteria</taxon>
        <taxon>Bacillati</taxon>
        <taxon>Bacillota</taxon>
        <taxon>Clostridia</taxon>
        <taxon>Eubacteriales</taxon>
        <taxon>Clostridiales Family XVII. Incertae Sedis</taxon>
        <taxon>Sulfobacillus</taxon>
    </lineage>
</organism>
<evidence type="ECO:0000256" key="1">
    <source>
        <dbReference type="SAM" id="MobiDB-lite"/>
    </source>
</evidence>
<feature type="region of interest" description="Disordered" evidence="1">
    <location>
        <begin position="1"/>
        <end position="22"/>
    </location>
</feature>
<sequence>MALAVESGRVGRFPPFTPPTEGPWDLPAMQTLEDTAAQWAYAAADHALTDQWAWVQQYWGGATLPPMPPPRWQWSPWALALLLVLGPRLVTGGVPTATVMSWVEAQPAATIPRRGPDGTAWGKTRRQHLERTVADVHARLQAWAQDVTDTVTTVITGAKRAGLTLTKLREGLAHHFTDWGQDLQRLVQTELSAARTDAILETATEAWALVRTHPNACASCHAAFDGKTFRILKQAPDHPAKHAETALWPGKWTLNWDKKPAEQWPAVPQHPRCRCRVVPQKTKPQGDA</sequence>
<protein>
    <submittedName>
        <fullName evidence="2">Uncharacterized protein</fullName>
    </submittedName>
</protein>
<dbReference type="RefSeq" id="WP_169095418.1">
    <property type="nucleotide sequence ID" value="NZ_JABBVZ010000001.1"/>
</dbReference>
<dbReference type="AlphaFoldDB" id="A0A7Y0L2N3"/>